<evidence type="ECO:0000256" key="6">
    <source>
        <dbReference type="ARBA" id="ARBA00022777"/>
    </source>
</evidence>
<keyword evidence="9" id="KW-1133">Transmembrane helix</keyword>
<dbReference type="PROSITE" id="PS50113">
    <property type="entry name" value="PAC"/>
    <property type="match status" value="2"/>
</dbReference>
<name>A0A1I3TC70_9BACT</name>
<evidence type="ECO:0000313" key="13">
    <source>
        <dbReference type="EMBL" id="SFJ68724.1"/>
    </source>
</evidence>
<feature type="transmembrane region" description="Helical" evidence="9">
    <location>
        <begin position="135"/>
        <end position="156"/>
    </location>
</feature>
<dbReference type="SMART" id="SM00388">
    <property type="entry name" value="HisKA"/>
    <property type="match status" value="1"/>
</dbReference>
<feature type="domain" description="PAC" evidence="12">
    <location>
        <begin position="422"/>
        <end position="472"/>
    </location>
</feature>
<accession>A0A1I3TC70</accession>
<dbReference type="InterPro" id="IPR000700">
    <property type="entry name" value="PAS-assoc_C"/>
</dbReference>
<dbReference type="InterPro" id="IPR005467">
    <property type="entry name" value="His_kinase_dom"/>
</dbReference>
<feature type="domain" description="PAC" evidence="12">
    <location>
        <begin position="295"/>
        <end position="347"/>
    </location>
</feature>
<dbReference type="SUPFAM" id="SSF55785">
    <property type="entry name" value="PYP-like sensor domain (PAS domain)"/>
    <property type="match status" value="3"/>
</dbReference>
<dbReference type="AlphaFoldDB" id="A0A1I3TC70"/>
<evidence type="ECO:0000259" key="12">
    <source>
        <dbReference type="PROSITE" id="PS50113"/>
    </source>
</evidence>
<evidence type="ECO:0000256" key="1">
    <source>
        <dbReference type="ARBA" id="ARBA00000085"/>
    </source>
</evidence>
<dbReference type="NCBIfam" id="TIGR00229">
    <property type="entry name" value="sensory_box"/>
    <property type="match status" value="3"/>
</dbReference>
<keyword evidence="3" id="KW-0597">Phosphoprotein</keyword>
<evidence type="ECO:0000313" key="14">
    <source>
        <dbReference type="Proteomes" id="UP000198635"/>
    </source>
</evidence>
<dbReference type="InterPro" id="IPR000014">
    <property type="entry name" value="PAS"/>
</dbReference>
<evidence type="ECO:0000256" key="8">
    <source>
        <dbReference type="ARBA" id="ARBA00023012"/>
    </source>
</evidence>
<sequence>MAPRKSLSKRLSLSLGLLSTVIILAVSTLVFLFLSWRVGNQMRERAESTITFLAQALEAPLWALDRESASAVAKATSMDVNVGLLELRDARGEEWFAHNTGKALFITREAEISHDGQVIGFIRLGLADSARQRTLVGIGLAGGGIALLVILAQYCLAKRLMRHYFQTPFAALDSLVGAFARGEYTQTDPGAHYTEFEPLVRAFLDMGRTIDRQVTALAESERKYRVIFDHSPVGIFRSTLDGELLEGNAALGGMFGYSSRDEYLASSGLRVDSVYAEPSSREAFLRALLASDGALSMEMEFVRKDGTHFEGVLTASIQEDAQGRPLFLNGVVEDISARKQAERELAQERMLTQAIFESVPGLLFLYDSHGRLVRWNKAHETMTGFTAGELLGRDILDWFGGREPHASNIRAALERGLRDGVAMVEAELLTKDGRVIPFYFSGVGLVIDGSTYLTGIGIDITDRKQAEERLRQSEEKFSRLFRLSPDVIVLMNLSEGRIIDVNEAFTRLTGFARDEAVGKTALDLGLYANPTMREVVRRRMQQGGQIDNVDFSLGCKDGKSVPCVLSSQLLTVGEEECVLAVLRDVTEFKHMQELMIQSEKMISVGGIAAGVAHEINNPLGIIMVSSQNLVQRSRPDFPKNIEAAQGIGLDMDLFDRYMRTRGLYDFIRNIQDASVRAADIIRHMLDFSRRSESKRRLCDLRAVIERAMLLAGNDYDLKKSYDFNRIEIVWECDDNFPAVRCTETEIEQVFLNLLRNAAQAMASARPEVTRPRIVVRMKTEGDRVVLEVEDNGPGMPPEVQRRAFEPFFTTKPPGVGTGLGLSVSYFIITRSHDGGMRLESRPGEGTRFIVELPVLGSGREEEGECIHES</sequence>
<evidence type="ECO:0000256" key="5">
    <source>
        <dbReference type="ARBA" id="ARBA00022741"/>
    </source>
</evidence>
<dbReference type="GO" id="GO:0005524">
    <property type="term" value="F:ATP binding"/>
    <property type="evidence" value="ECO:0007669"/>
    <property type="project" value="UniProtKB-KW"/>
</dbReference>
<keyword evidence="14" id="KW-1185">Reference proteome</keyword>
<dbReference type="SMART" id="SM00387">
    <property type="entry name" value="HATPase_c"/>
    <property type="match status" value="1"/>
</dbReference>
<dbReference type="InterPro" id="IPR004358">
    <property type="entry name" value="Sig_transdc_His_kin-like_C"/>
</dbReference>
<protein>
    <recommendedName>
        <fullName evidence="2">histidine kinase</fullName>
        <ecNumber evidence="2">2.7.13.3</ecNumber>
    </recommendedName>
</protein>
<feature type="domain" description="PAS" evidence="11">
    <location>
        <begin position="220"/>
        <end position="261"/>
    </location>
</feature>
<dbReference type="OrthoDB" id="9762798at2"/>
<feature type="transmembrane region" description="Helical" evidence="9">
    <location>
        <begin position="12"/>
        <end position="34"/>
    </location>
</feature>
<dbReference type="Pfam" id="PF00989">
    <property type="entry name" value="PAS"/>
    <property type="match status" value="2"/>
</dbReference>
<dbReference type="RefSeq" id="WP_143075570.1">
    <property type="nucleotide sequence ID" value="NZ_FORX01000005.1"/>
</dbReference>
<dbReference type="Pfam" id="PF02518">
    <property type="entry name" value="HATPase_c"/>
    <property type="match status" value="1"/>
</dbReference>
<dbReference type="STRING" id="52560.SAMN04488082_105182"/>
<keyword evidence="9" id="KW-0472">Membrane</keyword>
<dbReference type="InterPro" id="IPR036890">
    <property type="entry name" value="HATPase_C_sf"/>
</dbReference>
<dbReference type="EMBL" id="FORX01000005">
    <property type="protein sequence ID" value="SFJ68724.1"/>
    <property type="molecule type" value="Genomic_DNA"/>
</dbReference>
<evidence type="ECO:0000256" key="7">
    <source>
        <dbReference type="ARBA" id="ARBA00022840"/>
    </source>
</evidence>
<keyword evidence="7" id="KW-0067">ATP-binding</keyword>
<evidence type="ECO:0000259" key="10">
    <source>
        <dbReference type="PROSITE" id="PS50109"/>
    </source>
</evidence>
<reference evidence="14" key="1">
    <citation type="submission" date="2016-10" db="EMBL/GenBank/DDBJ databases">
        <authorList>
            <person name="Varghese N."/>
            <person name="Submissions S."/>
        </authorList>
    </citation>
    <scope>NUCLEOTIDE SEQUENCE [LARGE SCALE GENOMIC DNA]</scope>
    <source>
        <strain evidence="14">DSM 5918</strain>
    </source>
</reference>
<evidence type="ECO:0000256" key="2">
    <source>
        <dbReference type="ARBA" id="ARBA00012438"/>
    </source>
</evidence>
<dbReference type="PRINTS" id="PR00344">
    <property type="entry name" value="BCTRLSENSOR"/>
</dbReference>
<dbReference type="EC" id="2.7.13.3" evidence="2"/>
<dbReference type="PROSITE" id="PS50112">
    <property type="entry name" value="PAS"/>
    <property type="match status" value="3"/>
</dbReference>
<dbReference type="CDD" id="cd00082">
    <property type="entry name" value="HisKA"/>
    <property type="match status" value="1"/>
</dbReference>
<dbReference type="PANTHER" id="PTHR43065">
    <property type="entry name" value="SENSOR HISTIDINE KINASE"/>
    <property type="match status" value="1"/>
</dbReference>
<dbReference type="Proteomes" id="UP000198635">
    <property type="component" value="Unassembled WGS sequence"/>
</dbReference>
<dbReference type="PROSITE" id="PS50109">
    <property type="entry name" value="HIS_KIN"/>
    <property type="match status" value="1"/>
</dbReference>
<dbReference type="Gene3D" id="3.30.565.10">
    <property type="entry name" value="Histidine kinase-like ATPase, C-terminal domain"/>
    <property type="match status" value="1"/>
</dbReference>
<dbReference type="InterPro" id="IPR001610">
    <property type="entry name" value="PAC"/>
</dbReference>
<keyword evidence="6" id="KW-0418">Kinase</keyword>
<dbReference type="InterPro" id="IPR003594">
    <property type="entry name" value="HATPase_dom"/>
</dbReference>
<dbReference type="Pfam" id="PF13426">
    <property type="entry name" value="PAS_9"/>
    <property type="match status" value="1"/>
</dbReference>
<dbReference type="SUPFAM" id="SSF55874">
    <property type="entry name" value="ATPase domain of HSP90 chaperone/DNA topoisomerase II/histidine kinase"/>
    <property type="match status" value="1"/>
</dbReference>
<feature type="domain" description="Histidine kinase" evidence="10">
    <location>
        <begin position="610"/>
        <end position="856"/>
    </location>
</feature>
<dbReference type="SMART" id="SM00091">
    <property type="entry name" value="PAS"/>
    <property type="match status" value="3"/>
</dbReference>
<keyword evidence="9" id="KW-0812">Transmembrane</keyword>
<dbReference type="SUPFAM" id="SSF47384">
    <property type="entry name" value="Homodimeric domain of signal transducing histidine kinase"/>
    <property type="match status" value="1"/>
</dbReference>
<keyword evidence="5" id="KW-0547">Nucleotide-binding</keyword>
<dbReference type="InterPro" id="IPR013767">
    <property type="entry name" value="PAS_fold"/>
</dbReference>
<dbReference type="SMART" id="SM00086">
    <property type="entry name" value="PAC"/>
    <property type="match status" value="3"/>
</dbReference>
<keyword evidence="8" id="KW-0902">Two-component regulatory system</keyword>
<keyword evidence="4" id="KW-0808">Transferase</keyword>
<comment type="catalytic activity">
    <reaction evidence="1">
        <text>ATP + protein L-histidine = ADP + protein N-phospho-L-histidine.</text>
        <dbReference type="EC" id="2.7.13.3"/>
    </reaction>
</comment>
<evidence type="ECO:0000256" key="9">
    <source>
        <dbReference type="SAM" id="Phobius"/>
    </source>
</evidence>
<dbReference type="GO" id="GO:0006355">
    <property type="term" value="P:regulation of DNA-templated transcription"/>
    <property type="evidence" value="ECO:0007669"/>
    <property type="project" value="InterPro"/>
</dbReference>
<organism evidence="13 14">
    <name type="scientific">Desulfomicrobium apsheronum</name>
    <dbReference type="NCBI Taxonomy" id="52560"/>
    <lineage>
        <taxon>Bacteria</taxon>
        <taxon>Pseudomonadati</taxon>
        <taxon>Thermodesulfobacteriota</taxon>
        <taxon>Desulfovibrionia</taxon>
        <taxon>Desulfovibrionales</taxon>
        <taxon>Desulfomicrobiaceae</taxon>
        <taxon>Desulfomicrobium</taxon>
    </lineage>
</organism>
<dbReference type="InterPro" id="IPR035965">
    <property type="entry name" value="PAS-like_dom_sf"/>
</dbReference>
<dbReference type="InterPro" id="IPR003661">
    <property type="entry name" value="HisK_dim/P_dom"/>
</dbReference>
<proteinExistence type="predicted"/>
<evidence type="ECO:0000256" key="3">
    <source>
        <dbReference type="ARBA" id="ARBA00022553"/>
    </source>
</evidence>
<dbReference type="Gene3D" id="3.30.450.20">
    <property type="entry name" value="PAS domain"/>
    <property type="match status" value="3"/>
</dbReference>
<dbReference type="Gene3D" id="1.10.287.130">
    <property type="match status" value="1"/>
</dbReference>
<feature type="domain" description="PAS" evidence="11">
    <location>
        <begin position="473"/>
        <end position="542"/>
    </location>
</feature>
<feature type="domain" description="PAS" evidence="11">
    <location>
        <begin position="348"/>
        <end position="396"/>
    </location>
</feature>
<dbReference type="GO" id="GO:0000155">
    <property type="term" value="F:phosphorelay sensor kinase activity"/>
    <property type="evidence" value="ECO:0007669"/>
    <property type="project" value="InterPro"/>
</dbReference>
<gene>
    <name evidence="13" type="ORF">SAMN04488082_105182</name>
</gene>
<evidence type="ECO:0000256" key="4">
    <source>
        <dbReference type="ARBA" id="ARBA00022679"/>
    </source>
</evidence>
<evidence type="ECO:0000259" key="11">
    <source>
        <dbReference type="PROSITE" id="PS50112"/>
    </source>
</evidence>
<dbReference type="PANTHER" id="PTHR43065:SF42">
    <property type="entry name" value="TWO-COMPONENT SENSOR PPRA"/>
    <property type="match status" value="1"/>
</dbReference>
<dbReference type="InterPro" id="IPR036097">
    <property type="entry name" value="HisK_dim/P_sf"/>
</dbReference>
<dbReference type="CDD" id="cd00130">
    <property type="entry name" value="PAS"/>
    <property type="match status" value="3"/>
</dbReference>